<evidence type="ECO:0000256" key="1">
    <source>
        <dbReference type="ARBA" id="ARBA00004496"/>
    </source>
</evidence>
<dbReference type="PATRIC" id="fig|299146.4.peg.2775"/>
<proteinExistence type="predicted"/>
<protein>
    <submittedName>
        <fullName evidence="5">Rod shape-determining protein MreB</fullName>
    </submittedName>
</protein>
<comment type="subcellular location">
    <subcellularLocation>
        <location evidence="1">Cytoplasm</location>
    </subcellularLocation>
</comment>
<dbReference type="GO" id="GO:0005737">
    <property type="term" value="C:cytoplasm"/>
    <property type="evidence" value="ECO:0007669"/>
    <property type="project" value="UniProtKB-SubCell"/>
</dbReference>
<dbReference type="Pfam" id="PF06723">
    <property type="entry name" value="MreB_Mbl"/>
    <property type="match status" value="1"/>
</dbReference>
<evidence type="ECO:0000256" key="3">
    <source>
        <dbReference type="ARBA" id="ARBA00022741"/>
    </source>
</evidence>
<name>A0A1A8ZRZ5_9ACTN</name>
<dbReference type="SUPFAM" id="SSF53067">
    <property type="entry name" value="Actin-like ATPase domain"/>
    <property type="match status" value="2"/>
</dbReference>
<dbReference type="EMBL" id="LT594324">
    <property type="protein sequence ID" value="SBT46658.1"/>
    <property type="molecule type" value="Genomic_DNA"/>
</dbReference>
<evidence type="ECO:0000313" key="5">
    <source>
        <dbReference type="EMBL" id="SBT46658.1"/>
    </source>
</evidence>
<evidence type="ECO:0000256" key="2">
    <source>
        <dbReference type="ARBA" id="ARBA00022490"/>
    </source>
</evidence>
<reference evidence="5 6" key="1">
    <citation type="submission" date="2016-06" db="EMBL/GenBank/DDBJ databases">
        <authorList>
            <person name="Kjaerup R.B."/>
            <person name="Dalgaard T.S."/>
            <person name="Juul-Madsen H.R."/>
        </authorList>
    </citation>
    <scope>NUCLEOTIDE SEQUENCE [LARGE SCALE GENOMIC DNA]</scope>
    <source>
        <strain evidence="5 6">DSM 45248</strain>
    </source>
</reference>
<evidence type="ECO:0000256" key="4">
    <source>
        <dbReference type="ARBA" id="ARBA00022840"/>
    </source>
</evidence>
<organism evidence="5 6">
    <name type="scientific">Micromonospora narathiwatensis</name>
    <dbReference type="NCBI Taxonomy" id="299146"/>
    <lineage>
        <taxon>Bacteria</taxon>
        <taxon>Bacillati</taxon>
        <taxon>Actinomycetota</taxon>
        <taxon>Actinomycetes</taxon>
        <taxon>Micromonosporales</taxon>
        <taxon>Micromonosporaceae</taxon>
        <taxon>Micromonospora</taxon>
    </lineage>
</organism>
<dbReference type="AlphaFoldDB" id="A0A1A8ZRZ5"/>
<dbReference type="PANTHER" id="PTHR42749">
    <property type="entry name" value="CELL SHAPE-DETERMINING PROTEIN MREB"/>
    <property type="match status" value="1"/>
</dbReference>
<dbReference type="PANTHER" id="PTHR42749:SF1">
    <property type="entry name" value="CELL SHAPE-DETERMINING PROTEIN MREB"/>
    <property type="match status" value="1"/>
</dbReference>
<evidence type="ECO:0000313" key="6">
    <source>
        <dbReference type="Proteomes" id="UP000198765"/>
    </source>
</evidence>
<keyword evidence="3" id="KW-0547">Nucleotide-binding</keyword>
<dbReference type="InterPro" id="IPR056546">
    <property type="entry name" value="MreB_MamK-like"/>
</dbReference>
<keyword evidence="2" id="KW-0963">Cytoplasm</keyword>
<dbReference type="InterPro" id="IPR043129">
    <property type="entry name" value="ATPase_NBD"/>
</dbReference>
<gene>
    <name evidence="5" type="ORF">GA0070621_2676</name>
</gene>
<keyword evidence="4" id="KW-0067">ATP-binding</keyword>
<dbReference type="Gene3D" id="3.30.420.40">
    <property type="match status" value="2"/>
</dbReference>
<sequence length="273" mass="28269">MPHPSRAGAGVVSVLAAGAYARPGVGNRLALDLGTSTVRLWTPVTDAVISEPAVIARRPGGRHAAGRAALDARDTEGATLIWPVRDGVVRDLVACVQLLRILLSDIGHPYDTVCPVLVGVPATATMRQKNVLVAAVRRATGGRVSAVEEPLAAALACRPDPGRDDLVTVDIGFGRTEVARIVDRSVAAAERVDRGDPVDQVPAIARCVRRMGVRDAGARRRLLITGGGAVSPGVAARLAALTGRSVTVPANPLLATLTGLRLLLTATDASRPD</sequence>
<dbReference type="GO" id="GO:0005524">
    <property type="term" value="F:ATP binding"/>
    <property type="evidence" value="ECO:0007669"/>
    <property type="project" value="UniProtKB-KW"/>
</dbReference>
<dbReference type="Proteomes" id="UP000198765">
    <property type="component" value="Chromosome I"/>
</dbReference>
<keyword evidence="6" id="KW-1185">Reference proteome</keyword>
<accession>A0A1A8ZRZ5</accession>